<evidence type="ECO:0000256" key="6">
    <source>
        <dbReference type="ARBA" id="ARBA00022832"/>
    </source>
</evidence>
<keyword evidence="10" id="KW-0443">Lipid metabolism</keyword>
<comment type="caution">
    <text evidence="12">Lacks conserved residue(s) required for the propagation of feature annotation.</text>
</comment>
<evidence type="ECO:0000256" key="7">
    <source>
        <dbReference type="ARBA" id="ARBA00022964"/>
    </source>
</evidence>
<evidence type="ECO:0000256" key="3">
    <source>
        <dbReference type="ARBA" id="ARBA00022516"/>
    </source>
</evidence>
<keyword evidence="4 13" id="KW-0479">Metal-binding</keyword>
<evidence type="ECO:0000256" key="10">
    <source>
        <dbReference type="ARBA" id="ARBA00023098"/>
    </source>
</evidence>
<dbReference type="FunFam" id="3.10.450.60:FF:000002">
    <property type="entry name" value="Lipoxygenase"/>
    <property type="match status" value="1"/>
</dbReference>
<evidence type="ECO:0000256" key="8">
    <source>
        <dbReference type="ARBA" id="ARBA00023002"/>
    </source>
</evidence>
<dbReference type="GO" id="GO:0009611">
    <property type="term" value="P:response to wounding"/>
    <property type="evidence" value="ECO:0007669"/>
    <property type="project" value="UniProtKB-ARBA"/>
</dbReference>
<dbReference type="PROSITE" id="PS00711">
    <property type="entry name" value="LIPOXYGENASE_1"/>
    <property type="match status" value="1"/>
</dbReference>
<evidence type="ECO:0000313" key="19">
    <source>
        <dbReference type="Proteomes" id="UP001341281"/>
    </source>
</evidence>
<dbReference type="GO" id="GO:0031408">
    <property type="term" value="P:oxylipin biosynthetic process"/>
    <property type="evidence" value="ECO:0007669"/>
    <property type="project" value="UniProtKB-UniRule"/>
</dbReference>
<accession>A0AAQ3PP74</accession>
<dbReference type="SUPFAM" id="SSF48484">
    <property type="entry name" value="Lipoxigenase"/>
    <property type="match status" value="1"/>
</dbReference>
<comment type="cofactor">
    <cofactor evidence="1 13">
        <name>Fe cation</name>
        <dbReference type="ChEBI" id="CHEBI:24875"/>
    </cofactor>
</comment>
<organism evidence="18 19">
    <name type="scientific">Paspalum notatum var. saurae</name>
    <dbReference type="NCBI Taxonomy" id="547442"/>
    <lineage>
        <taxon>Eukaryota</taxon>
        <taxon>Viridiplantae</taxon>
        <taxon>Streptophyta</taxon>
        <taxon>Embryophyta</taxon>
        <taxon>Tracheophyta</taxon>
        <taxon>Spermatophyta</taxon>
        <taxon>Magnoliopsida</taxon>
        <taxon>Liliopsida</taxon>
        <taxon>Poales</taxon>
        <taxon>Poaceae</taxon>
        <taxon>PACMAD clade</taxon>
        <taxon>Panicoideae</taxon>
        <taxon>Andropogonodae</taxon>
        <taxon>Paspaleae</taxon>
        <taxon>Paspalinae</taxon>
        <taxon>Paspalum</taxon>
    </lineage>
</organism>
<keyword evidence="3 14" id="KW-0444">Lipid biosynthesis</keyword>
<dbReference type="InterPro" id="IPR042057">
    <property type="entry name" value="Lipoxy_PLAT/LH2"/>
</dbReference>
<evidence type="ECO:0000256" key="13">
    <source>
        <dbReference type="RuleBase" id="RU003974"/>
    </source>
</evidence>
<keyword evidence="8 13" id="KW-0560">Oxidoreductase</keyword>
<comment type="similarity">
    <text evidence="2 13">Belongs to the lipoxygenase family.</text>
</comment>
<feature type="domain" description="Lipoxygenase" evidence="17">
    <location>
        <begin position="299"/>
        <end position="1007"/>
    </location>
</feature>
<evidence type="ECO:0000313" key="18">
    <source>
        <dbReference type="EMBL" id="WVZ55692.1"/>
    </source>
</evidence>
<keyword evidence="19" id="KW-1185">Reference proteome</keyword>
<name>A0AAQ3PP74_PASNO</name>
<dbReference type="EMBL" id="CP144746">
    <property type="protein sequence ID" value="WVZ55692.1"/>
    <property type="molecule type" value="Genomic_DNA"/>
</dbReference>
<dbReference type="FunFam" id="1.20.245.10:FF:000002">
    <property type="entry name" value="Lipoxygenase"/>
    <property type="match status" value="1"/>
</dbReference>
<comment type="function">
    <text evidence="14">Plant lipoxygenase may be involved in a number of diverse aspects of plant physiology including growth and development, pest resistance, and senescence or responses to wounding.</text>
</comment>
<evidence type="ECO:0000256" key="11">
    <source>
        <dbReference type="ARBA" id="ARBA00023160"/>
    </source>
</evidence>
<dbReference type="InterPro" id="IPR001024">
    <property type="entry name" value="PLAT/LH2_dom"/>
</dbReference>
<evidence type="ECO:0000256" key="15">
    <source>
        <dbReference type="SAM" id="MobiDB-lite"/>
    </source>
</evidence>
<dbReference type="InterPro" id="IPR036392">
    <property type="entry name" value="PLAT/LH2_dom_sf"/>
</dbReference>
<evidence type="ECO:0000256" key="9">
    <source>
        <dbReference type="ARBA" id="ARBA00023004"/>
    </source>
</evidence>
<evidence type="ECO:0000259" key="17">
    <source>
        <dbReference type="PROSITE" id="PS51393"/>
    </source>
</evidence>
<evidence type="ECO:0000256" key="1">
    <source>
        <dbReference type="ARBA" id="ARBA00001962"/>
    </source>
</evidence>
<dbReference type="InterPro" id="IPR001246">
    <property type="entry name" value="LipOase_plant"/>
</dbReference>
<dbReference type="Gene3D" id="2.60.60.20">
    <property type="entry name" value="PLAT/LH2 domain"/>
    <property type="match status" value="1"/>
</dbReference>
<protein>
    <recommendedName>
        <fullName evidence="14">Lipoxygenase</fullName>
        <ecNumber evidence="14">1.13.11.-</ecNumber>
    </recommendedName>
</protein>
<dbReference type="SMART" id="SM00308">
    <property type="entry name" value="LH2"/>
    <property type="match status" value="1"/>
</dbReference>
<dbReference type="EC" id="1.13.11.-" evidence="14"/>
<evidence type="ECO:0000256" key="4">
    <source>
        <dbReference type="ARBA" id="ARBA00022723"/>
    </source>
</evidence>
<dbReference type="CDD" id="cd01751">
    <property type="entry name" value="PLAT_LH2"/>
    <property type="match status" value="1"/>
</dbReference>
<dbReference type="PROSITE" id="PS50095">
    <property type="entry name" value="PLAT"/>
    <property type="match status" value="1"/>
</dbReference>
<dbReference type="Gene3D" id="3.10.450.60">
    <property type="match status" value="1"/>
</dbReference>
<keyword evidence="9 13" id="KW-0408">Iron</keyword>
<dbReference type="Gene3D" id="4.10.372.10">
    <property type="entry name" value="Lipoxygenase-1, Domain 3"/>
    <property type="match status" value="1"/>
</dbReference>
<dbReference type="InterPro" id="IPR013819">
    <property type="entry name" value="LipOase_C"/>
</dbReference>
<comment type="pathway">
    <text evidence="14">Lipid metabolism; oxylipin biosynthesis.</text>
</comment>
<dbReference type="InterPro" id="IPR027433">
    <property type="entry name" value="Lipoxygenase_dom_3"/>
</dbReference>
<reference evidence="18 19" key="1">
    <citation type="submission" date="2024-02" db="EMBL/GenBank/DDBJ databases">
        <title>High-quality chromosome-scale genome assembly of Pensacola bahiagrass (Paspalum notatum Flugge var. saurae).</title>
        <authorList>
            <person name="Vega J.M."/>
            <person name="Podio M."/>
            <person name="Orjuela J."/>
            <person name="Siena L.A."/>
            <person name="Pessino S.C."/>
            <person name="Combes M.C."/>
            <person name="Mariac C."/>
            <person name="Albertini E."/>
            <person name="Pupilli F."/>
            <person name="Ortiz J.P.A."/>
            <person name="Leblanc O."/>
        </authorList>
    </citation>
    <scope>NUCLEOTIDE SEQUENCE [LARGE SCALE GENOMIC DNA]</scope>
    <source>
        <strain evidence="18">R1</strain>
        <tissue evidence="18">Leaf</tissue>
    </source>
</reference>
<dbReference type="FunFam" id="4.10.375.10:FF:000001">
    <property type="entry name" value="Lipoxygenase"/>
    <property type="match status" value="1"/>
</dbReference>
<dbReference type="InterPro" id="IPR020834">
    <property type="entry name" value="LipOase_CS"/>
</dbReference>
<evidence type="ECO:0000259" key="16">
    <source>
        <dbReference type="PROSITE" id="PS50095"/>
    </source>
</evidence>
<dbReference type="GO" id="GO:0046872">
    <property type="term" value="F:metal ion binding"/>
    <property type="evidence" value="ECO:0007669"/>
    <property type="project" value="UniProtKB-UniRule"/>
</dbReference>
<evidence type="ECO:0000256" key="14">
    <source>
        <dbReference type="RuleBase" id="RU003975"/>
    </source>
</evidence>
<sequence>MHEAGGLDRHHRAQHKCTQDRSHTRLLSPLPNPTSLALATAAAAPSRRRQPPHLSPTCGAEPEPKIPSEREQAPSPGRAQNMAAPAPCRDITGLRRAVAPGRRGASEGELCLAPFHRAGRRQRRGVRVVAAISEDLPRLAAPGKATAAGGGGRPEKVLVRAALTVRRKHKEDLKDAVAGHLDALWDMVGRSVALELISTKIHPRTKKPMQSGQASIKDWCQKRGAKGEHVVYTAEFMVDSDFGEPGTITVANRHHREFFLESIVVEGGLPCGPVHFSCNSWVQSTRELPAKRVFFSNKPYLPSETPPGLRELRDKELKDLRGDGTGVRKLSDRIYDYAAYNDLGNPDRGKEFIRPILGGEKIPYPRRCRTGRPPTDTNMLAESRVEKPHRIYVPRDEAFEELKQGAFSSGRLRAVLHTLIPSMIATISAETHNFQGFHHVDNLYKEGLRLKLGLQEHLFQKIPLVQKIQESSEGMLRYDTPSILSKDKFAWLRDDEFARQTVAGINPVSIARLTVFPPVSKLDPAIYGSPESSITEAHISGQLNGLTVQQAMDEAKLFILDHHDVYLPFLDRINAIEGRKAYATRTILFLTKAGTLKPVAIELSLPPSQPGESRPSKVLTPPCDATSNWLWMLAKAHVSSNDAGVHQLVNHWLRTHAIMEPFILAAHRRMSAMHPIFKLLHPHMRYTLEINALARQSLINADGVIESCFTPGPVSFEISAAYYRSHWRFDLEGLPSDLLRRHVVAPSLVTSSPPPGMAVEDASQPHGIRLLIEDYPYANDGLLLWSAIRNWVESYVQLYYPDADTVQSDEELQGWYHETVHVGHADIRHASWWPALSTPGDLASILTTLVWLASAQHAALNFGQYPLGGYVPNRPPLMRRLLPDPERDVAEYAAFLADPHRFFLNAMPGVLEATKFMAVVDTLSTHSPDEEYLGEGRDEPWTGDAAAVAAYAMFEADVCRAEETIERRNADQGRKNRCGAGVLPYELLAPSSPPGVTCRGVPNSISI</sequence>
<dbReference type="AlphaFoldDB" id="A0AAQ3PP74"/>
<dbReference type="PROSITE" id="PS00081">
    <property type="entry name" value="LIPOXYGENASE_2"/>
    <property type="match status" value="1"/>
</dbReference>
<dbReference type="SUPFAM" id="SSF49723">
    <property type="entry name" value="Lipase/lipooxygenase domain (PLAT/LH2 domain)"/>
    <property type="match status" value="1"/>
</dbReference>
<dbReference type="InterPro" id="IPR036226">
    <property type="entry name" value="LipOase_C_sf"/>
</dbReference>
<feature type="domain" description="PLAT" evidence="16">
    <location>
        <begin position="173"/>
        <end position="296"/>
    </location>
</feature>
<keyword evidence="5 14" id="KW-0925">Oxylipin biosynthesis</keyword>
<feature type="compositionally biased region" description="Low complexity" evidence="15">
    <location>
        <begin position="25"/>
        <end position="45"/>
    </location>
</feature>
<feature type="compositionally biased region" description="Basic and acidic residues" evidence="15">
    <location>
        <begin position="62"/>
        <end position="72"/>
    </location>
</feature>
<dbReference type="Gene3D" id="4.10.375.10">
    <property type="entry name" value="Lipoxygenase-1, Domain 2"/>
    <property type="match status" value="1"/>
</dbReference>
<proteinExistence type="inferred from homology"/>
<dbReference type="InterPro" id="IPR000907">
    <property type="entry name" value="LipOase"/>
</dbReference>
<evidence type="ECO:0000256" key="2">
    <source>
        <dbReference type="ARBA" id="ARBA00009419"/>
    </source>
</evidence>
<feature type="region of interest" description="Disordered" evidence="15">
    <location>
        <begin position="1"/>
        <end position="84"/>
    </location>
</feature>
<keyword evidence="6" id="KW-0276">Fatty acid metabolism</keyword>
<gene>
    <name evidence="18" type="ORF">U9M48_006319</name>
</gene>
<dbReference type="Gene3D" id="1.20.245.10">
    <property type="entry name" value="Lipoxygenase-1, Domain 5"/>
    <property type="match status" value="1"/>
</dbReference>
<evidence type="ECO:0000256" key="5">
    <source>
        <dbReference type="ARBA" id="ARBA00022767"/>
    </source>
</evidence>
<evidence type="ECO:0000256" key="12">
    <source>
        <dbReference type="PROSITE-ProRule" id="PRU00152"/>
    </source>
</evidence>
<dbReference type="Pfam" id="PF00305">
    <property type="entry name" value="Lipoxygenase"/>
    <property type="match status" value="1"/>
</dbReference>
<dbReference type="PRINTS" id="PR00468">
    <property type="entry name" value="PLTLPOXGNASE"/>
</dbReference>
<keyword evidence="7 13" id="KW-0223">Dioxygenase</keyword>
<dbReference type="PRINTS" id="PR00087">
    <property type="entry name" value="LIPOXYGENASE"/>
</dbReference>
<dbReference type="Pfam" id="PF01477">
    <property type="entry name" value="PLAT"/>
    <property type="match status" value="1"/>
</dbReference>
<dbReference type="GO" id="GO:0051707">
    <property type="term" value="P:response to other organism"/>
    <property type="evidence" value="ECO:0007669"/>
    <property type="project" value="UniProtKB-ARBA"/>
</dbReference>
<dbReference type="GO" id="GO:0006633">
    <property type="term" value="P:fatty acid biosynthetic process"/>
    <property type="evidence" value="ECO:0007669"/>
    <property type="project" value="UniProtKB-KW"/>
</dbReference>
<keyword evidence="11 14" id="KW-0275">Fatty acid biosynthesis</keyword>
<dbReference type="GO" id="GO:0016702">
    <property type="term" value="F:oxidoreductase activity, acting on single donors with incorporation of molecular oxygen, incorporation of two atoms of oxygen"/>
    <property type="evidence" value="ECO:0007669"/>
    <property type="project" value="InterPro"/>
</dbReference>
<dbReference type="Proteomes" id="UP001341281">
    <property type="component" value="Chromosome 02"/>
</dbReference>
<dbReference type="PANTHER" id="PTHR11771">
    <property type="entry name" value="LIPOXYGENASE"/>
    <property type="match status" value="1"/>
</dbReference>
<dbReference type="InterPro" id="IPR020833">
    <property type="entry name" value="LipOase_Fe_BS"/>
</dbReference>
<dbReference type="GO" id="GO:0034440">
    <property type="term" value="P:lipid oxidation"/>
    <property type="evidence" value="ECO:0007669"/>
    <property type="project" value="InterPro"/>
</dbReference>
<dbReference type="PROSITE" id="PS51393">
    <property type="entry name" value="LIPOXYGENASE_3"/>
    <property type="match status" value="1"/>
</dbReference>